<evidence type="ECO:0000256" key="4">
    <source>
        <dbReference type="ARBA" id="ARBA00005072"/>
    </source>
</evidence>
<comment type="pathway">
    <text evidence="3">Amino-acid biosynthesis; L-valine biosynthesis; L-valine from pyruvate: step 4/4.</text>
</comment>
<dbReference type="PANTHER" id="PTHR42743:SF11">
    <property type="entry name" value="AMINODEOXYCHORISMATE LYASE"/>
    <property type="match status" value="1"/>
</dbReference>
<evidence type="ECO:0000256" key="6">
    <source>
        <dbReference type="ARBA" id="ARBA00013053"/>
    </source>
</evidence>
<evidence type="ECO:0000256" key="8">
    <source>
        <dbReference type="ARBA" id="ARBA00023304"/>
    </source>
</evidence>
<organism evidence="12 13">
    <name type="scientific">Ruegeria spongiae</name>
    <dbReference type="NCBI Taxonomy" id="2942209"/>
    <lineage>
        <taxon>Bacteria</taxon>
        <taxon>Pseudomonadati</taxon>
        <taxon>Pseudomonadota</taxon>
        <taxon>Alphaproteobacteria</taxon>
        <taxon>Rhodobacterales</taxon>
        <taxon>Roseobacteraceae</taxon>
        <taxon>Ruegeria</taxon>
    </lineage>
</organism>
<gene>
    <name evidence="12" type="ORF">M3P21_11615</name>
</gene>
<dbReference type="InterPro" id="IPR050571">
    <property type="entry name" value="Class-IV_PLP-Dep_Aminotrnsfr"/>
</dbReference>
<evidence type="ECO:0000256" key="1">
    <source>
        <dbReference type="ARBA" id="ARBA00003109"/>
    </source>
</evidence>
<accession>A0ABT0Q4R3</accession>
<evidence type="ECO:0000313" key="13">
    <source>
        <dbReference type="Proteomes" id="UP001203880"/>
    </source>
</evidence>
<keyword evidence="12" id="KW-0032">Aminotransferase</keyword>
<dbReference type="GO" id="GO:0008483">
    <property type="term" value="F:transaminase activity"/>
    <property type="evidence" value="ECO:0007669"/>
    <property type="project" value="UniProtKB-KW"/>
</dbReference>
<keyword evidence="12" id="KW-0808">Transferase</keyword>
<dbReference type="InterPro" id="IPR036038">
    <property type="entry name" value="Aminotransferase-like"/>
</dbReference>
<evidence type="ECO:0000256" key="5">
    <source>
        <dbReference type="ARBA" id="ARBA00009320"/>
    </source>
</evidence>
<comment type="pathway">
    <text evidence="2">Amino-acid biosynthesis; L-isoleucine biosynthesis; L-isoleucine from 2-oxobutanoate: step 4/4.</text>
</comment>
<evidence type="ECO:0000313" key="12">
    <source>
        <dbReference type="EMBL" id="MCL6284173.1"/>
    </source>
</evidence>
<dbReference type="Gene3D" id="3.20.10.10">
    <property type="entry name" value="D-amino Acid Aminotransferase, subunit A, domain 2"/>
    <property type="match status" value="1"/>
</dbReference>
<reference evidence="12" key="1">
    <citation type="submission" date="2022-05" db="EMBL/GenBank/DDBJ databases">
        <authorList>
            <person name="Park J.-S."/>
        </authorList>
    </citation>
    <scope>NUCLEOTIDE SEQUENCE</scope>
    <source>
        <strain evidence="12">2012CJ41-6</strain>
    </source>
</reference>
<dbReference type="InterPro" id="IPR001544">
    <property type="entry name" value="Aminotrans_IV"/>
</dbReference>
<evidence type="ECO:0000256" key="10">
    <source>
        <dbReference type="ARBA" id="ARBA00048798"/>
    </source>
</evidence>
<dbReference type="Gene3D" id="3.30.470.10">
    <property type="match status" value="1"/>
</dbReference>
<dbReference type="Pfam" id="PF01063">
    <property type="entry name" value="Aminotran_4"/>
    <property type="match status" value="1"/>
</dbReference>
<dbReference type="RefSeq" id="WP_249710159.1">
    <property type="nucleotide sequence ID" value="NZ_JAMFMB010000013.1"/>
</dbReference>
<evidence type="ECO:0000256" key="11">
    <source>
        <dbReference type="ARBA" id="ARBA00049229"/>
    </source>
</evidence>
<comment type="pathway">
    <text evidence="4">Amino-acid biosynthesis; L-leucine biosynthesis; L-leucine from 3-methyl-2-oxobutanoate: step 4/4.</text>
</comment>
<comment type="similarity">
    <text evidence="5">Belongs to the class-IV pyridoxal-phosphate-dependent aminotransferase family.</text>
</comment>
<dbReference type="Proteomes" id="UP001203880">
    <property type="component" value="Unassembled WGS sequence"/>
</dbReference>
<keyword evidence="8" id="KW-0028">Amino-acid biosynthesis</keyword>
<evidence type="ECO:0000256" key="9">
    <source>
        <dbReference type="ARBA" id="ARBA00048212"/>
    </source>
</evidence>
<dbReference type="PANTHER" id="PTHR42743">
    <property type="entry name" value="AMINO-ACID AMINOTRANSFERASE"/>
    <property type="match status" value="1"/>
</dbReference>
<comment type="caution">
    <text evidence="12">The sequence shown here is derived from an EMBL/GenBank/DDBJ whole genome shotgun (WGS) entry which is preliminary data.</text>
</comment>
<dbReference type="SUPFAM" id="SSF56752">
    <property type="entry name" value="D-aminoacid aminotransferase-like PLP-dependent enzymes"/>
    <property type="match status" value="1"/>
</dbReference>
<dbReference type="EMBL" id="JAMFMB010000013">
    <property type="protein sequence ID" value="MCL6284173.1"/>
    <property type="molecule type" value="Genomic_DNA"/>
</dbReference>
<comment type="catalytic activity">
    <reaction evidence="9">
        <text>L-valine + 2-oxoglutarate = 3-methyl-2-oxobutanoate + L-glutamate</text>
        <dbReference type="Rhea" id="RHEA:24813"/>
        <dbReference type="ChEBI" id="CHEBI:11851"/>
        <dbReference type="ChEBI" id="CHEBI:16810"/>
        <dbReference type="ChEBI" id="CHEBI:29985"/>
        <dbReference type="ChEBI" id="CHEBI:57762"/>
        <dbReference type="EC" id="2.6.1.42"/>
    </reaction>
</comment>
<evidence type="ECO:0000256" key="2">
    <source>
        <dbReference type="ARBA" id="ARBA00004824"/>
    </source>
</evidence>
<dbReference type="InterPro" id="IPR043132">
    <property type="entry name" value="BCAT-like_C"/>
</dbReference>
<sequence length="314" mass="34363">MMLPAARLSAPESPEATGVAYDGREFVALNRATVSMLDRGFVRSDATYDVVHVWNGSFFRLDDYVTRFFVSMGALGMGIDESPEQVKDVLHQCVVRSGLRNAYVQMTCTRGVPPKGSRNPRECKNLFTSFAQPFVWIATPEQQETGVHMIVASNERISSKAIDLRIKNFHWLDLTTGIFEAYERGASIAVHPGPDGKLTEGAGFNLFVAKGNTLATPDTNVFEGMTRRTVLEAVGRLQLKTEVRPIDPQELSAADEVFVTSTAGGIIPVTQIDGQDVGSGSPGQLTRAVRDLYWSLHEAPDFATAVNYSSDPEN</sequence>
<protein>
    <recommendedName>
        <fullName evidence="7">Probable branched-chain-amino-acid aminotransferase</fullName>
        <ecNumber evidence="6">2.6.1.42</ecNumber>
    </recommendedName>
</protein>
<dbReference type="InterPro" id="IPR043131">
    <property type="entry name" value="BCAT-like_N"/>
</dbReference>
<proteinExistence type="inferred from homology"/>
<dbReference type="EC" id="2.6.1.42" evidence="6"/>
<keyword evidence="13" id="KW-1185">Reference proteome</keyword>
<name>A0ABT0Q4R3_9RHOB</name>
<comment type="catalytic activity">
    <reaction evidence="10">
        <text>L-isoleucine + 2-oxoglutarate = (S)-3-methyl-2-oxopentanoate + L-glutamate</text>
        <dbReference type="Rhea" id="RHEA:24801"/>
        <dbReference type="ChEBI" id="CHEBI:16810"/>
        <dbReference type="ChEBI" id="CHEBI:29985"/>
        <dbReference type="ChEBI" id="CHEBI:35146"/>
        <dbReference type="ChEBI" id="CHEBI:58045"/>
        <dbReference type="EC" id="2.6.1.42"/>
    </reaction>
</comment>
<evidence type="ECO:0000256" key="3">
    <source>
        <dbReference type="ARBA" id="ARBA00004931"/>
    </source>
</evidence>
<keyword evidence="8" id="KW-0100">Branched-chain amino acid biosynthesis</keyword>
<comment type="catalytic activity">
    <reaction evidence="11">
        <text>L-leucine + 2-oxoglutarate = 4-methyl-2-oxopentanoate + L-glutamate</text>
        <dbReference type="Rhea" id="RHEA:18321"/>
        <dbReference type="ChEBI" id="CHEBI:16810"/>
        <dbReference type="ChEBI" id="CHEBI:17865"/>
        <dbReference type="ChEBI" id="CHEBI:29985"/>
        <dbReference type="ChEBI" id="CHEBI:57427"/>
        <dbReference type="EC" id="2.6.1.42"/>
    </reaction>
</comment>
<evidence type="ECO:0000256" key="7">
    <source>
        <dbReference type="ARBA" id="ARBA00014472"/>
    </source>
</evidence>
<comment type="function">
    <text evidence="1">Acts on leucine, isoleucine and valine.</text>
</comment>